<dbReference type="InterPro" id="IPR013103">
    <property type="entry name" value="RVT_2"/>
</dbReference>
<evidence type="ECO:0000313" key="3">
    <source>
        <dbReference type="EMBL" id="SPC90102.1"/>
    </source>
</evidence>
<dbReference type="SUPFAM" id="SSF56672">
    <property type="entry name" value="DNA/RNA polymerases"/>
    <property type="match status" value="1"/>
</dbReference>
<sequence>MMDQESFIPSKQFAPSSKNNYLNKTTPTANQVLGPFIHGTTDSGQNITNLAAQCQQFLSQLNAQVQSTPTVGDFVSQPSHHQAATSNVSSNMAGPPLPSTLGIPYALSSTLSYSQLSPSHRQFSLALTTISEPTSFAQANQIPHWKEAMLAKFTAFEANDTWIVTDLPARKQPIGCKWVYKVKLKADGSLERTWLAVAAVYGWSLTQLDVNNAFLHGELHEEVYMVMPPGFASKGETHKVCKLNKSLYGLKQASRQWFTKFSSTILQHGFIQSKSDYSLCTRSHGSSFIALLVYVDDILIASNDMESVTKLKNALDAEFKPKDLGNLKYFLGLEVVRSSKGISLCQRKYALEVLFDSGMLGSKPLQTPMEQNMKLSETDGTLLDDPVVYRRLVGRLLYLTMTRPYLSYSVQKLSQFMAKLTTSHLTAAHRVLRYVKGSPRARFILFFFQQLAIEILL</sequence>
<proteinExistence type="predicted"/>
<feature type="region of interest" description="Disordered" evidence="1">
    <location>
        <begin position="1"/>
        <end position="22"/>
    </location>
</feature>
<protein>
    <recommendedName>
        <fullName evidence="2">Reverse transcriptase Ty1/copia-type domain-containing protein</fullName>
    </recommendedName>
</protein>
<dbReference type="AlphaFoldDB" id="A0A2N9FS71"/>
<evidence type="ECO:0000256" key="1">
    <source>
        <dbReference type="SAM" id="MobiDB-lite"/>
    </source>
</evidence>
<gene>
    <name evidence="3" type="ORF">FSB_LOCUS17984</name>
</gene>
<dbReference type="InterPro" id="IPR043502">
    <property type="entry name" value="DNA/RNA_pol_sf"/>
</dbReference>
<accession>A0A2N9FS71</accession>
<name>A0A2N9FS71_FAGSY</name>
<dbReference type="PANTHER" id="PTHR11439:SF511">
    <property type="match status" value="1"/>
</dbReference>
<evidence type="ECO:0000259" key="2">
    <source>
        <dbReference type="Pfam" id="PF07727"/>
    </source>
</evidence>
<dbReference type="PANTHER" id="PTHR11439">
    <property type="entry name" value="GAG-POL-RELATED RETROTRANSPOSON"/>
    <property type="match status" value="1"/>
</dbReference>
<reference evidence="3" key="1">
    <citation type="submission" date="2018-02" db="EMBL/GenBank/DDBJ databases">
        <authorList>
            <person name="Cohen D.B."/>
            <person name="Kent A.D."/>
        </authorList>
    </citation>
    <scope>NUCLEOTIDE SEQUENCE</scope>
</reference>
<dbReference type="EMBL" id="OIVN01001118">
    <property type="protein sequence ID" value="SPC90102.1"/>
    <property type="molecule type" value="Genomic_DNA"/>
</dbReference>
<organism evidence="3">
    <name type="scientific">Fagus sylvatica</name>
    <name type="common">Beechnut</name>
    <dbReference type="NCBI Taxonomy" id="28930"/>
    <lineage>
        <taxon>Eukaryota</taxon>
        <taxon>Viridiplantae</taxon>
        <taxon>Streptophyta</taxon>
        <taxon>Embryophyta</taxon>
        <taxon>Tracheophyta</taxon>
        <taxon>Spermatophyta</taxon>
        <taxon>Magnoliopsida</taxon>
        <taxon>eudicotyledons</taxon>
        <taxon>Gunneridae</taxon>
        <taxon>Pentapetalae</taxon>
        <taxon>rosids</taxon>
        <taxon>fabids</taxon>
        <taxon>Fagales</taxon>
        <taxon>Fagaceae</taxon>
        <taxon>Fagus</taxon>
    </lineage>
</organism>
<feature type="region of interest" description="Disordered" evidence="1">
    <location>
        <begin position="72"/>
        <end position="92"/>
    </location>
</feature>
<feature type="compositionally biased region" description="Polar residues" evidence="1">
    <location>
        <begin position="7"/>
        <end position="22"/>
    </location>
</feature>
<dbReference type="Pfam" id="PF07727">
    <property type="entry name" value="RVT_2"/>
    <property type="match status" value="1"/>
</dbReference>
<feature type="domain" description="Reverse transcriptase Ty1/copia-type" evidence="2">
    <location>
        <begin position="192"/>
        <end position="370"/>
    </location>
</feature>